<dbReference type="PANTHER" id="PTHR37232">
    <property type="entry name" value="FASCICLIN DOMAIN PROTEIN"/>
    <property type="match status" value="1"/>
</dbReference>
<accession>A0A8B7D5E2</accession>
<gene>
    <name evidence="4" type="primary">LOC103724222</name>
</gene>
<evidence type="ECO:0000313" key="4">
    <source>
        <dbReference type="RefSeq" id="XP_008813635.2"/>
    </source>
</evidence>
<name>A0A8B7D5E2_PHODC</name>
<dbReference type="PROSITE" id="PS50213">
    <property type="entry name" value="FAS1"/>
    <property type="match status" value="1"/>
</dbReference>
<proteinExistence type="inferred from homology"/>
<dbReference type="AlphaFoldDB" id="A0A8B7D5E2"/>
<organism evidence="3 4">
    <name type="scientific">Phoenix dactylifera</name>
    <name type="common">Date palm</name>
    <dbReference type="NCBI Taxonomy" id="42345"/>
    <lineage>
        <taxon>Eukaryota</taxon>
        <taxon>Viridiplantae</taxon>
        <taxon>Streptophyta</taxon>
        <taxon>Embryophyta</taxon>
        <taxon>Tracheophyta</taxon>
        <taxon>Spermatophyta</taxon>
        <taxon>Magnoliopsida</taxon>
        <taxon>Liliopsida</taxon>
        <taxon>Arecaceae</taxon>
        <taxon>Coryphoideae</taxon>
        <taxon>Phoeniceae</taxon>
        <taxon>Phoenix</taxon>
    </lineage>
</organism>
<reference evidence="4" key="1">
    <citation type="submission" date="2025-08" db="UniProtKB">
        <authorList>
            <consortium name="RefSeq"/>
        </authorList>
    </citation>
    <scope>IDENTIFICATION</scope>
    <source>
        <tissue evidence="4">Young leaves</tissue>
    </source>
</reference>
<feature type="domain" description="FAS1" evidence="2">
    <location>
        <begin position="58"/>
        <end position="192"/>
    </location>
</feature>
<dbReference type="PANTHER" id="PTHR37232:SF2">
    <property type="entry name" value="FAS1 DOMAIN-CONTAINING PROTEIN"/>
    <property type="match status" value="1"/>
</dbReference>
<evidence type="ECO:0000313" key="3">
    <source>
        <dbReference type="Proteomes" id="UP000228380"/>
    </source>
</evidence>
<dbReference type="InterPro" id="IPR000782">
    <property type="entry name" value="FAS1_domain"/>
</dbReference>
<comment type="similarity">
    <text evidence="1">Belongs to the fasciclin-like AGP family.</text>
</comment>
<keyword evidence="3" id="KW-1185">Reference proteome</keyword>
<evidence type="ECO:0000256" key="1">
    <source>
        <dbReference type="ARBA" id="ARBA00007843"/>
    </source>
</evidence>
<dbReference type="Pfam" id="PF02469">
    <property type="entry name" value="Fasciclin"/>
    <property type="match status" value="1"/>
</dbReference>
<dbReference type="RefSeq" id="XP_008813635.2">
    <property type="nucleotide sequence ID" value="XM_008815413.4"/>
</dbReference>
<dbReference type="OrthoDB" id="286301at2759"/>
<sequence length="207" mass="23283">MISYIFEIMALFQKRMKRGILKSLVCLLCFIPILCLLLLINLGLPEVSMDNSIKRSCKTLLPWKSSEEVKLGELGEMMVAMLPSDLPFTIFVPSEEAFEHVLKLRASDSLTEQKMNDTYATVSRVMGFSAVPQHLPSGAVPLHKEISFDSISGFRLYAWKDVKGTLVVNGVRSECVDVRKAEIIVHIMSGVIMDVEFEQSFSPDYDD</sequence>
<dbReference type="Proteomes" id="UP000228380">
    <property type="component" value="Unplaced"/>
</dbReference>
<dbReference type="GeneID" id="103724222"/>
<protein>
    <submittedName>
        <fullName evidence="4">Uncharacterized protein LOC103724222</fullName>
    </submittedName>
</protein>
<evidence type="ECO:0000259" key="2">
    <source>
        <dbReference type="PROSITE" id="PS50213"/>
    </source>
</evidence>
<dbReference type="InterPro" id="IPR036378">
    <property type="entry name" value="FAS1_dom_sf"/>
</dbReference>
<dbReference type="KEGG" id="pda:103724222"/>
<dbReference type="Gene3D" id="2.30.180.10">
    <property type="entry name" value="FAS1 domain"/>
    <property type="match status" value="1"/>
</dbReference>
<dbReference type="SUPFAM" id="SSF82153">
    <property type="entry name" value="FAS1 domain"/>
    <property type="match status" value="1"/>
</dbReference>